<proteinExistence type="predicted"/>
<dbReference type="EMBL" id="SPHZ02000009">
    <property type="protein sequence ID" value="KAF0901297.1"/>
    <property type="molecule type" value="Genomic_DNA"/>
</dbReference>
<gene>
    <name evidence="2" type="ORF">E2562_039162</name>
</gene>
<evidence type="ECO:0000256" key="1">
    <source>
        <dbReference type="SAM" id="MobiDB-lite"/>
    </source>
</evidence>
<keyword evidence="3" id="KW-1185">Reference proteome</keyword>
<reference evidence="2 3" key="1">
    <citation type="submission" date="2019-11" db="EMBL/GenBank/DDBJ databases">
        <title>Whole genome sequence of Oryza granulata.</title>
        <authorList>
            <person name="Li W."/>
        </authorList>
    </citation>
    <scope>NUCLEOTIDE SEQUENCE [LARGE SCALE GENOMIC DNA]</scope>
    <source>
        <strain evidence="3">cv. Menghai</strain>
        <tissue evidence="2">Leaf</tissue>
    </source>
</reference>
<name>A0A6G1CMJ6_9ORYZ</name>
<accession>A0A6G1CMJ6</accession>
<organism evidence="2 3">
    <name type="scientific">Oryza meyeriana var. granulata</name>
    <dbReference type="NCBI Taxonomy" id="110450"/>
    <lineage>
        <taxon>Eukaryota</taxon>
        <taxon>Viridiplantae</taxon>
        <taxon>Streptophyta</taxon>
        <taxon>Embryophyta</taxon>
        <taxon>Tracheophyta</taxon>
        <taxon>Spermatophyta</taxon>
        <taxon>Magnoliopsida</taxon>
        <taxon>Liliopsida</taxon>
        <taxon>Poales</taxon>
        <taxon>Poaceae</taxon>
        <taxon>BOP clade</taxon>
        <taxon>Oryzoideae</taxon>
        <taxon>Oryzeae</taxon>
        <taxon>Oryzinae</taxon>
        <taxon>Oryza</taxon>
        <taxon>Oryza meyeriana</taxon>
    </lineage>
</organism>
<evidence type="ECO:0000313" key="2">
    <source>
        <dbReference type="EMBL" id="KAF0901297.1"/>
    </source>
</evidence>
<dbReference type="AlphaFoldDB" id="A0A6G1CMJ6"/>
<evidence type="ECO:0000313" key="3">
    <source>
        <dbReference type="Proteomes" id="UP000479710"/>
    </source>
</evidence>
<comment type="caution">
    <text evidence="2">The sequence shown here is derived from an EMBL/GenBank/DDBJ whole genome shotgun (WGS) entry which is preliminary data.</text>
</comment>
<feature type="region of interest" description="Disordered" evidence="1">
    <location>
        <begin position="1"/>
        <end position="36"/>
    </location>
</feature>
<dbReference type="Proteomes" id="UP000479710">
    <property type="component" value="Unassembled WGS sequence"/>
</dbReference>
<sequence>MAPSSREATARARAPRSKRRSEPRCTGSSSRLNGAHRSHAAVCGFAQDDVACQNPPHLSHGCAVAPSVADLARWRGRGQEQQRILSVSYC</sequence>
<protein>
    <submittedName>
        <fullName evidence="2">Uncharacterized protein</fullName>
    </submittedName>
</protein>